<dbReference type="EMBL" id="CP088295">
    <property type="protein sequence ID" value="UUY05594.1"/>
    <property type="molecule type" value="Genomic_DNA"/>
</dbReference>
<evidence type="ECO:0000313" key="3">
    <source>
        <dbReference type="Proteomes" id="UP001058860"/>
    </source>
</evidence>
<reference evidence="3" key="1">
    <citation type="submission" date="2021-11" db="EMBL/GenBank/DDBJ databases">
        <title>Cultivation dependent microbiological survey of springs from the worlds oldest radium mine currently devoted to the extraction of radon-saturated water.</title>
        <authorList>
            <person name="Kapinusova G."/>
            <person name="Smrhova T."/>
            <person name="Strejcek M."/>
            <person name="Suman J."/>
            <person name="Jani K."/>
            <person name="Pajer P."/>
            <person name="Uhlik O."/>
        </authorList>
    </citation>
    <scope>NUCLEOTIDE SEQUENCE [LARGE SCALE GENOMIC DNA]</scope>
    <source>
        <strain evidence="3">J379</strain>
    </source>
</reference>
<evidence type="ECO:0000256" key="1">
    <source>
        <dbReference type="SAM" id="Phobius"/>
    </source>
</evidence>
<organism evidence="2 3">
    <name type="scientific">Svornostia abyssi</name>
    <dbReference type="NCBI Taxonomy" id="2898438"/>
    <lineage>
        <taxon>Bacteria</taxon>
        <taxon>Bacillati</taxon>
        <taxon>Actinomycetota</taxon>
        <taxon>Thermoleophilia</taxon>
        <taxon>Solirubrobacterales</taxon>
        <taxon>Baekduiaceae</taxon>
        <taxon>Svornostia</taxon>
    </lineage>
</organism>
<accession>A0ABY5PLM5</accession>
<gene>
    <name evidence="2" type="ORF">LRS13_08765</name>
</gene>
<sequence>MKPDEVLQRLEHTLAGRIIDALLRINIVDRALALSSKMFVVMLPLTILTGAVVQGESLGDELVDRFGLSGGGAEAARTLFESPDVVKAGVSVFGIAFLVFGSLSLSRGLERVYLDAWQMQAVEGSVLRRLGWLASVVGFISIADPVRDLLSNVGLPLKGSIVSLALSTAIWLWTPYLLLAQRLPWQRLVPTGLLTALATAGLGVASLVYMPTVVSDNAARYGLIGVAFALVSWMFAYCCAVIGAIVVGAVLAGRTPLAEEDVAGARAQAPA</sequence>
<feature type="transmembrane region" description="Helical" evidence="1">
    <location>
        <begin position="85"/>
        <end position="105"/>
    </location>
</feature>
<feature type="transmembrane region" description="Helical" evidence="1">
    <location>
        <begin position="155"/>
        <end position="179"/>
    </location>
</feature>
<feature type="transmembrane region" description="Helical" evidence="1">
    <location>
        <begin position="191"/>
        <end position="210"/>
    </location>
</feature>
<feature type="transmembrane region" description="Helical" evidence="1">
    <location>
        <begin position="31"/>
        <end position="53"/>
    </location>
</feature>
<feature type="transmembrane region" description="Helical" evidence="1">
    <location>
        <begin position="222"/>
        <end position="251"/>
    </location>
</feature>
<name>A0ABY5PLM5_9ACTN</name>
<keyword evidence="3" id="KW-1185">Reference proteome</keyword>
<dbReference type="Proteomes" id="UP001058860">
    <property type="component" value="Chromosome"/>
</dbReference>
<protein>
    <submittedName>
        <fullName evidence="2">Uncharacterized protein</fullName>
    </submittedName>
</protein>
<keyword evidence="1" id="KW-0472">Membrane</keyword>
<dbReference type="RefSeq" id="WP_353866040.1">
    <property type="nucleotide sequence ID" value="NZ_CP088295.1"/>
</dbReference>
<keyword evidence="1" id="KW-0812">Transmembrane</keyword>
<proteinExistence type="predicted"/>
<feature type="transmembrane region" description="Helical" evidence="1">
    <location>
        <begin position="126"/>
        <end position="143"/>
    </location>
</feature>
<keyword evidence="1" id="KW-1133">Transmembrane helix</keyword>
<evidence type="ECO:0000313" key="2">
    <source>
        <dbReference type="EMBL" id="UUY05594.1"/>
    </source>
</evidence>